<dbReference type="InterPro" id="IPR001841">
    <property type="entry name" value="Znf_RING"/>
</dbReference>
<dbReference type="PANTHER" id="PTHR46913">
    <property type="entry name" value="RING-H2 FINGER PROTEIN ATL16"/>
    <property type="match status" value="1"/>
</dbReference>
<evidence type="ECO:0000256" key="14">
    <source>
        <dbReference type="PROSITE-ProRule" id="PRU00175"/>
    </source>
</evidence>
<protein>
    <recommendedName>
        <fullName evidence="4">RING-type E3 ubiquitin transferase</fullName>
        <ecNumber evidence="4">2.3.2.27</ecNumber>
    </recommendedName>
</protein>
<dbReference type="SUPFAM" id="SSF57850">
    <property type="entry name" value="RING/U-box"/>
    <property type="match status" value="1"/>
</dbReference>
<feature type="transmembrane region" description="Helical" evidence="16">
    <location>
        <begin position="64"/>
        <end position="84"/>
    </location>
</feature>
<keyword evidence="11 16" id="KW-1133">Transmembrane helix</keyword>
<evidence type="ECO:0000256" key="12">
    <source>
        <dbReference type="ARBA" id="ARBA00023136"/>
    </source>
</evidence>
<keyword evidence="8 14" id="KW-0863">Zinc-finger</keyword>
<evidence type="ECO:0000256" key="5">
    <source>
        <dbReference type="ARBA" id="ARBA00022679"/>
    </source>
</evidence>
<dbReference type="InterPro" id="IPR013083">
    <property type="entry name" value="Znf_RING/FYVE/PHD"/>
</dbReference>
<dbReference type="GO" id="GO:0008270">
    <property type="term" value="F:zinc ion binding"/>
    <property type="evidence" value="ECO:0007669"/>
    <property type="project" value="UniProtKB-KW"/>
</dbReference>
<dbReference type="Pfam" id="PF13639">
    <property type="entry name" value="zf-RING_2"/>
    <property type="match status" value="1"/>
</dbReference>
<dbReference type="GO" id="GO:0016567">
    <property type="term" value="P:protein ubiquitination"/>
    <property type="evidence" value="ECO:0007669"/>
    <property type="project" value="UniProtKB-UniPathway"/>
</dbReference>
<evidence type="ECO:0000256" key="6">
    <source>
        <dbReference type="ARBA" id="ARBA00022692"/>
    </source>
</evidence>
<comment type="subcellular location">
    <subcellularLocation>
        <location evidence="2">Membrane</location>
        <topology evidence="2">Single-pass membrane protein</topology>
    </subcellularLocation>
</comment>
<keyword evidence="19" id="KW-1185">Reference proteome</keyword>
<sequence>MAVIKHRKLFPSAPISTNQTDCPDFCGPDCTYDCYPYADFYTPPPPPPTSVIDQTNQNHHISPYVVLLVSLLASFFLLIGYYIIVVKSCTSWCSHRSIGSSPSQSTSTDEELLADQVDHPIWFISSVGLQQSIINSISVCKYRKDEGLIEGTECSVCLNEFREDDTLRLLPKCNHAFHIPCIDTWLRSHTNCPICRANIVRETQISASTDTNGEPQMENSESEGEIGANNQVGYQDVCENRAGVDNEGENMPKQEINSNENWVLERRSISIISSMAPTKLVIKVQNAEKMLSDLARKRRSSFRQCLHISPILMKRSLRRSEEGASSTFNAELKHRQIGHLALMITIILDWWPSAVSCSVSHNCCGDISMLDDMFLDI</sequence>
<dbReference type="Gene3D" id="3.30.40.10">
    <property type="entry name" value="Zinc/RING finger domain, C3HC4 (zinc finger)"/>
    <property type="match status" value="1"/>
</dbReference>
<dbReference type="GO" id="GO:0061630">
    <property type="term" value="F:ubiquitin protein ligase activity"/>
    <property type="evidence" value="ECO:0007669"/>
    <property type="project" value="UniProtKB-EC"/>
</dbReference>
<dbReference type="EMBL" id="VIEB01000563">
    <property type="protein sequence ID" value="TQD86525.1"/>
    <property type="molecule type" value="Genomic_DNA"/>
</dbReference>
<keyword evidence="9" id="KW-0833">Ubl conjugation pathway</keyword>
<evidence type="ECO:0000256" key="3">
    <source>
        <dbReference type="ARBA" id="ARBA00004906"/>
    </source>
</evidence>
<evidence type="ECO:0000256" key="11">
    <source>
        <dbReference type="ARBA" id="ARBA00022989"/>
    </source>
</evidence>
<dbReference type="SMART" id="SM00184">
    <property type="entry name" value="RING"/>
    <property type="match status" value="1"/>
</dbReference>
<reference evidence="18 19" key="1">
    <citation type="journal article" date="2019" name="G3 (Bethesda)">
        <title>Sequencing of a Wild Apple (Malus baccata) Genome Unravels the Differences Between Cultivated and Wild Apple Species Regarding Disease Resistance and Cold Tolerance.</title>
        <authorList>
            <person name="Chen X."/>
        </authorList>
    </citation>
    <scope>NUCLEOTIDE SEQUENCE [LARGE SCALE GENOMIC DNA]</scope>
    <source>
        <strain evidence="19">cv. Shandingzi</strain>
        <tissue evidence="18">Leaves</tissue>
    </source>
</reference>
<evidence type="ECO:0000313" key="18">
    <source>
        <dbReference type="EMBL" id="TQD86525.1"/>
    </source>
</evidence>
<feature type="compositionally biased region" description="Polar residues" evidence="15">
    <location>
        <begin position="206"/>
        <end position="219"/>
    </location>
</feature>
<dbReference type="STRING" id="106549.A0A540LJ70"/>
<dbReference type="InterPro" id="IPR044600">
    <property type="entry name" value="ATL1/ATL16-like"/>
</dbReference>
<evidence type="ECO:0000256" key="1">
    <source>
        <dbReference type="ARBA" id="ARBA00000900"/>
    </source>
</evidence>
<organism evidence="18 19">
    <name type="scientific">Malus baccata</name>
    <name type="common">Siberian crab apple</name>
    <name type="synonym">Pyrus baccata</name>
    <dbReference type="NCBI Taxonomy" id="106549"/>
    <lineage>
        <taxon>Eukaryota</taxon>
        <taxon>Viridiplantae</taxon>
        <taxon>Streptophyta</taxon>
        <taxon>Embryophyta</taxon>
        <taxon>Tracheophyta</taxon>
        <taxon>Spermatophyta</taxon>
        <taxon>Magnoliopsida</taxon>
        <taxon>eudicotyledons</taxon>
        <taxon>Gunneridae</taxon>
        <taxon>Pentapetalae</taxon>
        <taxon>rosids</taxon>
        <taxon>fabids</taxon>
        <taxon>Rosales</taxon>
        <taxon>Rosaceae</taxon>
        <taxon>Amygdaloideae</taxon>
        <taxon>Maleae</taxon>
        <taxon>Malus</taxon>
    </lineage>
</organism>
<keyword evidence="10" id="KW-0862">Zinc</keyword>
<dbReference type="Proteomes" id="UP000315295">
    <property type="component" value="Unassembled WGS sequence"/>
</dbReference>
<dbReference type="PROSITE" id="PS50089">
    <property type="entry name" value="ZF_RING_2"/>
    <property type="match status" value="1"/>
</dbReference>
<evidence type="ECO:0000313" key="19">
    <source>
        <dbReference type="Proteomes" id="UP000315295"/>
    </source>
</evidence>
<comment type="similarity">
    <text evidence="13">Belongs to the RING-type zinc finger family. ATL subfamily.</text>
</comment>
<accession>A0A540LJ70</accession>
<proteinExistence type="inferred from homology"/>
<comment type="caution">
    <text evidence="18">The sequence shown here is derived from an EMBL/GenBank/DDBJ whole genome shotgun (WGS) entry which is preliminary data.</text>
</comment>
<evidence type="ECO:0000256" key="13">
    <source>
        <dbReference type="ARBA" id="ARBA00024209"/>
    </source>
</evidence>
<evidence type="ECO:0000256" key="16">
    <source>
        <dbReference type="SAM" id="Phobius"/>
    </source>
</evidence>
<evidence type="ECO:0000256" key="9">
    <source>
        <dbReference type="ARBA" id="ARBA00022786"/>
    </source>
</evidence>
<dbReference type="CDD" id="cd16461">
    <property type="entry name" value="RING-H2_EL5-like"/>
    <property type="match status" value="1"/>
</dbReference>
<evidence type="ECO:0000256" key="7">
    <source>
        <dbReference type="ARBA" id="ARBA00022723"/>
    </source>
</evidence>
<evidence type="ECO:0000256" key="2">
    <source>
        <dbReference type="ARBA" id="ARBA00004167"/>
    </source>
</evidence>
<dbReference type="EC" id="2.3.2.27" evidence="4"/>
<keyword evidence="12 16" id="KW-0472">Membrane</keyword>
<evidence type="ECO:0000256" key="8">
    <source>
        <dbReference type="ARBA" id="ARBA00022771"/>
    </source>
</evidence>
<comment type="pathway">
    <text evidence="3">Protein modification; protein ubiquitination.</text>
</comment>
<feature type="region of interest" description="Disordered" evidence="15">
    <location>
        <begin position="206"/>
        <end position="226"/>
    </location>
</feature>
<dbReference type="AlphaFoldDB" id="A0A540LJ70"/>
<dbReference type="FunFam" id="3.30.40.10:FF:000233">
    <property type="entry name" value="RING-H2 finger protein ATL54"/>
    <property type="match status" value="1"/>
</dbReference>
<feature type="domain" description="RING-type" evidence="17">
    <location>
        <begin position="154"/>
        <end position="196"/>
    </location>
</feature>
<keyword evidence="5" id="KW-0808">Transferase</keyword>
<keyword evidence="6 16" id="KW-0812">Transmembrane</keyword>
<dbReference type="GO" id="GO:0016020">
    <property type="term" value="C:membrane"/>
    <property type="evidence" value="ECO:0007669"/>
    <property type="project" value="UniProtKB-SubCell"/>
</dbReference>
<comment type="catalytic activity">
    <reaction evidence="1">
        <text>S-ubiquitinyl-[E2 ubiquitin-conjugating enzyme]-L-cysteine + [acceptor protein]-L-lysine = [E2 ubiquitin-conjugating enzyme]-L-cysteine + N(6)-ubiquitinyl-[acceptor protein]-L-lysine.</text>
        <dbReference type="EC" id="2.3.2.27"/>
    </reaction>
</comment>
<name>A0A540LJ70_MALBA</name>
<dbReference type="UniPathway" id="UPA00143"/>
<evidence type="ECO:0000256" key="15">
    <source>
        <dbReference type="SAM" id="MobiDB-lite"/>
    </source>
</evidence>
<evidence type="ECO:0000259" key="17">
    <source>
        <dbReference type="PROSITE" id="PS50089"/>
    </source>
</evidence>
<keyword evidence="7" id="KW-0479">Metal-binding</keyword>
<gene>
    <name evidence="18" type="ORF">C1H46_027918</name>
</gene>
<evidence type="ECO:0000256" key="4">
    <source>
        <dbReference type="ARBA" id="ARBA00012483"/>
    </source>
</evidence>
<dbReference type="PANTHER" id="PTHR46913:SF19">
    <property type="entry name" value="RING-TYPE E3 UBIQUITIN TRANSFERASE"/>
    <property type="match status" value="1"/>
</dbReference>
<evidence type="ECO:0000256" key="10">
    <source>
        <dbReference type="ARBA" id="ARBA00022833"/>
    </source>
</evidence>